<dbReference type="RefSeq" id="WP_319962189.1">
    <property type="nucleotide sequence ID" value="NZ_JAXARY010000014.1"/>
</dbReference>
<reference evidence="1 2" key="1">
    <citation type="submission" date="2023-11" db="EMBL/GenBank/DDBJ databases">
        <authorList>
            <person name="Ouyang M.-Y."/>
        </authorList>
    </citation>
    <scope>NUCLEOTIDE SEQUENCE [LARGE SCALE GENOMIC DNA]</scope>
    <source>
        <strain evidence="1 2">OY6</strain>
    </source>
</reference>
<evidence type="ECO:0000313" key="1">
    <source>
        <dbReference type="EMBL" id="MDX8128751.1"/>
    </source>
</evidence>
<dbReference type="Proteomes" id="UP001284537">
    <property type="component" value="Unassembled WGS sequence"/>
</dbReference>
<dbReference type="EMBL" id="JAXARY010000014">
    <property type="protein sequence ID" value="MDX8128751.1"/>
    <property type="molecule type" value="Genomic_DNA"/>
</dbReference>
<evidence type="ECO:0008006" key="3">
    <source>
        <dbReference type="Google" id="ProtNLM"/>
    </source>
</evidence>
<protein>
    <recommendedName>
        <fullName evidence="3">Pyocin activator protein PrtN</fullName>
    </recommendedName>
</protein>
<name>A0ABU4UH41_9GAMM</name>
<keyword evidence="2" id="KW-1185">Reference proteome</keyword>
<evidence type="ECO:0000313" key="2">
    <source>
        <dbReference type="Proteomes" id="UP001284537"/>
    </source>
</evidence>
<comment type="caution">
    <text evidence="1">The sequence shown here is derived from an EMBL/GenBank/DDBJ whole genome shotgun (WGS) entry which is preliminary data.</text>
</comment>
<sequence length="97" mass="11091">MAQINSSEPLCKELQEMLTRLYGPLLASRDLWKVLGYASPGAYRQARLRKRVSVPEFEIEGRSGHFALTIDVARWLAKQRMSNSQTHLPEEGEKDMT</sequence>
<gene>
    <name evidence="1" type="ORF">QLH52_15755</name>
</gene>
<proteinExistence type="predicted"/>
<accession>A0ABU4UH41</accession>
<organism evidence="1 2">
    <name type="scientific">Methylomonas defluvii</name>
    <dbReference type="NCBI Taxonomy" id="3045149"/>
    <lineage>
        <taxon>Bacteria</taxon>
        <taxon>Pseudomonadati</taxon>
        <taxon>Pseudomonadota</taxon>
        <taxon>Gammaproteobacteria</taxon>
        <taxon>Methylococcales</taxon>
        <taxon>Methylococcaceae</taxon>
        <taxon>Methylomonas</taxon>
    </lineage>
</organism>